<keyword evidence="2" id="KW-1185">Reference proteome</keyword>
<name>A0ABV8JJI6_9BACL</name>
<accession>A0ABV8JJI6</accession>
<reference evidence="2" key="1">
    <citation type="journal article" date="2019" name="Int. J. Syst. Evol. Microbiol.">
        <title>The Global Catalogue of Microorganisms (GCM) 10K type strain sequencing project: providing services to taxonomists for standard genome sequencing and annotation.</title>
        <authorList>
            <consortium name="The Broad Institute Genomics Platform"/>
            <consortium name="The Broad Institute Genome Sequencing Center for Infectious Disease"/>
            <person name="Wu L."/>
            <person name="Ma J."/>
        </authorList>
    </citation>
    <scope>NUCLEOTIDE SEQUENCE [LARGE SCALE GENOMIC DNA]</scope>
    <source>
        <strain evidence="2">IBRC-M 10813</strain>
    </source>
</reference>
<sequence>MTLSQRLRAFIGSQVQVMTAAGMVTGKLVAVTATTIDVETSAPPGYPPTVVTININMIGFIRILV</sequence>
<evidence type="ECO:0000313" key="1">
    <source>
        <dbReference type="EMBL" id="MFC4077965.1"/>
    </source>
</evidence>
<dbReference type="Proteomes" id="UP001595843">
    <property type="component" value="Unassembled WGS sequence"/>
</dbReference>
<protein>
    <submittedName>
        <fullName evidence="1">Uncharacterized protein</fullName>
    </submittedName>
</protein>
<dbReference type="RefSeq" id="WP_380705799.1">
    <property type="nucleotide sequence ID" value="NZ_JBHSAP010000018.1"/>
</dbReference>
<comment type="caution">
    <text evidence="1">The sequence shown here is derived from an EMBL/GenBank/DDBJ whole genome shotgun (WGS) entry which is preliminary data.</text>
</comment>
<gene>
    <name evidence="1" type="ORF">ACFOUO_14275</name>
</gene>
<proteinExistence type="predicted"/>
<dbReference type="EMBL" id="JBHSAP010000018">
    <property type="protein sequence ID" value="MFC4077965.1"/>
    <property type="molecule type" value="Genomic_DNA"/>
</dbReference>
<organism evidence="1 2">
    <name type="scientific">Salinithrix halophila</name>
    <dbReference type="NCBI Taxonomy" id="1485204"/>
    <lineage>
        <taxon>Bacteria</taxon>
        <taxon>Bacillati</taxon>
        <taxon>Bacillota</taxon>
        <taxon>Bacilli</taxon>
        <taxon>Bacillales</taxon>
        <taxon>Thermoactinomycetaceae</taxon>
        <taxon>Salinithrix</taxon>
    </lineage>
</organism>
<evidence type="ECO:0000313" key="2">
    <source>
        <dbReference type="Proteomes" id="UP001595843"/>
    </source>
</evidence>